<dbReference type="Proteomes" id="UP000244906">
    <property type="component" value="Unassembled WGS sequence"/>
</dbReference>
<reference evidence="1 2" key="1">
    <citation type="submission" date="2018-04" db="EMBL/GenBank/DDBJ databases">
        <title>Thalassorhabdus spongiae gen. nov., sp. nov., isolated from a marine sponge in South-West Iceland.</title>
        <authorList>
            <person name="Knobloch S."/>
            <person name="Daussin A."/>
            <person name="Johannsson R."/>
            <person name="Marteinsson V.T."/>
        </authorList>
    </citation>
    <scope>NUCLEOTIDE SEQUENCE [LARGE SCALE GENOMIC DNA]</scope>
    <source>
        <strain evidence="1 2">Hp12</strain>
    </source>
</reference>
<evidence type="ECO:0000313" key="1">
    <source>
        <dbReference type="EMBL" id="PVZ68223.1"/>
    </source>
</evidence>
<proteinExistence type="predicted"/>
<organism evidence="1 2">
    <name type="scientific">Pelagibaculum spongiae</name>
    <dbReference type="NCBI Taxonomy" id="2080658"/>
    <lineage>
        <taxon>Bacteria</taxon>
        <taxon>Pseudomonadati</taxon>
        <taxon>Pseudomonadota</taxon>
        <taxon>Gammaproteobacteria</taxon>
        <taxon>Oceanospirillales</taxon>
        <taxon>Pelagibaculum</taxon>
    </lineage>
</organism>
<protein>
    <submittedName>
        <fullName evidence="1">Uncharacterized protein</fullName>
    </submittedName>
</protein>
<sequence length="222" mass="25631">MELYIHIDNLLIQTSAIDLRNQGALSRDEIKPYKYSTAKEAYSDLSKKGLAENWFHGPYPSYRSFSEIFRSLAEHRLKTDSKIVLLSYYPKKLASHALLFFFPLLVNVLGKAYPKGLKDYRRTMEFLKIPEDSSKFSAEDIVAIKYFLHLADGTDKTITEYLEFFNTTPVDQCFLLTNDQYLLKSKKLSEQVTLLDATNSIEINQFIRLLASLKCRAKETTV</sequence>
<keyword evidence="2" id="KW-1185">Reference proteome</keyword>
<evidence type="ECO:0000313" key="2">
    <source>
        <dbReference type="Proteomes" id="UP000244906"/>
    </source>
</evidence>
<name>A0A2V1GZK6_9GAMM</name>
<accession>A0A2V1GZK6</accession>
<dbReference type="AlphaFoldDB" id="A0A2V1GZK6"/>
<gene>
    <name evidence="1" type="ORF">DC094_13065</name>
</gene>
<dbReference type="EMBL" id="QDDL01000005">
    <property type="protein sequence ID" value="PVZ68223.1"/>
    <property type="molecule type" value="Genomic_DNA"/>
</dbReference>
<dbReference type="RefSeq" id="WP_116687551.1">
    <property type="nucleotide sequence ID" value="NZ_CAWNYD010000005.1"/>
</dbReference>
<comment type="caution">
    <text evidence="1">The sequence shown here is derived from an EMBL/GenBank/DDBJ whole genome shotgun (WGS) entry which is preliminary data.</text>
</comment>